<proteinExistence type="predicted"/>
<dbReference type="Pfam" id="PF12787">
    <property type="entry name" value="EcsC"/>
    <property type="match status" value="1"/>
</dbReference>
<accession>A0A3R9R8D6</accession>
<sequence>MNNYEKEAQESVEIWLRKMKKPATMPQTLTKNLQTKLNNYIPKKFHQAMGHAVKQMVAGVINGSDYLPNGKHEKALHLEEADQKLDELIPVFQKGAAAEGAGTGAGGIFLGAADFPLLLGFKMRFLFSAATIYGIDVSDFRNRLYLLHIFQAAFSSPEKKEETALRLENWEAYIQDKPKDISVAKEMDWSSFQQEYRDHIDVVKMFQLVPGFGAVVGAAANYHLLGHLGKTAKEGYRLKWFMEEENKA</sequence>
<organism evidence="1 2">
    <name type="scientific">Salibacterium salarium</name>
    <dbReference type="NCBI Taxonomy" id="284579"/>
    <lineage>
        <taxon>Bacteria</taxon>
        <taxon>Bacillati</taxon>
        <taxon>Bacillota</taxon>
        <taxon>Bacilli</taxon>
        <taxon>Bacillales</taxon>
        <taxon>Bacillaceae</taxon>
    </lineage>
</organism>
<dbReference type="AlphaFoldDB" id="A0A3R9R8D6"/>
<dbReference type="Proteomes" id="UP000275076">
    <property type="component" value="Unassembled WGS sequence"/>
</dbReference>
<protein>
    <submittedName>
        <fullName evidence="1">EcsC family protein</fullName>
    </submittedName>
</protein>
<evidence type="ECO:0000313" key="1">
    <source>
        <dbReference type="EMBL" id="RSL29513.1"/>
    </source>
</evidence>
<reference evidence="1 2" key="1">
    <citation type="submission" date="2018-10" db="EMBL/GenBank/DDBJ databases">
        <title>Draft genome sequence of Bacillus salarius IM0101, isolated from a hypersaline soil in Inner Mongolia, China.</title>
        <authorList>
            <person name="Yamprayoonswat W."/>
            <person name="Boonvisut S."/>
            <person name="Jumpathong W."/>
            <person name="Sittihan S."/>
            <person name="Ruangsuj P."/>
            <person name="Wanthongcharoen S."/>
            <person name="Thongpramul N."/>
            <person name="Pimmason S."/>
            <person name="Yu B."/>
            <person name="Yasawong M."/>
        </authorList>
    </citation>
    <scope>NUCLEOTIDE SEQUENCE [LARGE SCALE GENOMIC DNA]</scope>
    <source>
        <strain evidence="1 2">IM0101</strain>
    </source>
</reference>
<keyword evidence="2" id="KW-1185">Reference proteome</keyword>
<dbReference type="RefSeq" id="WP_125562389.1">
    <property type="nucleotide sequence ID" value="NZ_RBVX01000063.1"/>
</dbReference>
<name>A0A3R9R8D6_9BACI</name>
<dbReference type="PANTHER" id="PTHR41260">
    <property type="entry name" value="PROTEIN ECSC"/>
    <property type="match status" value="1"/>
</dbReference>
<dbReference type="InterPro" id="IPR024787">
    <property type="entry name" value="EcsC"/>
</dbReference>
<gene>
    <name evidence="1" type="ORF">D7Z54_30835</name>
</gene>
<comment type="caution">
    <text evidence="1">The sequence shown here is derived from an EMBL/GenBank/DDBJ whole genome shotgun (WGS) entry which is preliminary data.</text>
</comment>
<dbReference type="EMBL" id="RBVX01000063">
    <property type="protein sequence ID" value="RSL29513.1"/>
    <property type="molecule type" value="Genomic_DNA"/>
</dbReference>
<evidence type="ECO:0000313" key="2">
    <source>
        <dbReference type="Proteomes" id="UP000275076"/>
    </source>
</evidence>
<dbReference type="OrthoDB" id="1705901at2"/>
<dbReference type="PANTHER" id="PTHR41260:SF1">
    <property type="entry name" value="PROTEIN ECSC"/>
    <property type="match status" value="1"/>
</dbReference>